<dbReference type="EnsemblPlants" id="Pp3c13_24190V3.2">
    <property type="protein sequence ID" value="Pp3c13_24190V3.2"/>
    <property type="gene ID" value="Pp3c13_24190"/>
</dbReference>
<keyword evidence="3" id="KW-0132">Cell division</keyword>
<evidence type="ECO:0000256" key="7">
    <source>
        <dbReference type="ARBA" id="ARBA00023134"/>
    </source>
</evidence>
<dbReference type="PANTHER" id="PTHR11649">
    <property type="entry name" value="MSS1/TRME-RELATED GTP-BINDING PROTEIN"/>
    <property type="match status" value="1"/>
</dbReference>
<dbReference type="STRING" id="3218.A0A2K1JNS3"/>
<dbReference type="PANTHER" id="PTHR11649:SF13">
    <property type="entry name" value="ENGB-TYPE G DOMAIN-CONTAINING PROTEIN"/>
    <property type="match status" value="1"/>
</dbReference>
<evidence type="ECO:0000313" key="12">
    <source>
        <dbReference type="EMBL" id="PNR42956.1"/>
    </source>
</evidence>
<dbReference type="PROSITE" id="PS51706">
    <property type="entry name" value="G_ENGB"/>
    <property type="match status" value="1"/>
</dbReference>
<evidence type="ECO:0000313" key="13">
    <source>
        <dbReference type="EnsemblPlants" id="Pp3c13_24190V3.1"/>
    </source>
</evidence>
<dbReference type="Pfam" id="PF01926">
    <property type="entry name" value="MMR_HSR1"/>
    <property type="match status" value="1"/>
</dbReference>
<dbReference type="Gramene" id="Pp3c13_24190V3.1">
    <property type="protein sequence ID" value="Pp3c13_24190V3.1"/>
    <property type="gene ID" value="Pp3c13_24190"/>
</dbReference>
<feature type="signal peptide" evidence="10">
    <location>
        <begin position="1"/>
        <end position="18"/>
    </location>
</feature>
<dbReference type="GeneID" id="112290877"/>
<dbReference type="SUPFAM" id="SSF52540">
    <property type="entry name" value="P-loop containing nucleoside triphosphate hydrolases"/>
    <property type="match status" value="1"/>
</dbReference>
<evidence type="ECO:0000259" key="11">
    <source>
        <dbReference type="PROSITE" id="PS51706"/>
    </source>
</evidence>
<dbReference type="EnsemblPlants" id="Pp3c13_24190V3.1">
    <property type="protein sequence ID" value="Pp3c13_24190V3.1"/>
    <property type="gene ID" value="Pp3c13_24190"/>
</dbReference>
<keyword evidence="6" id="KW-0460">Magnesium</keyword>
<dbReference type="NCBIfam" id="TIGR03598">
    <property type="entry name" value="GTPase_YsxC"/>
    <property type="match status" value="1"/>
</dbReference>
<dbReference type="EMBL" id="ABEU02000013">
    <property type="protein sequence ID" value="PNR42956.1"/>
    <property type="molecule type" value="Genomic_DNA"/>
</dbReference>
<evidence type="ECO:0000313" key="14">
    <source>
        <dbReference type="Proteomes" id="UP000006727"/>
    </source>
</evidence>
<keyword evidence="9" id="KW-0131">Cell cycle</keyword>
<evidence type="ECO:0000256" key="5">
    <source>
        <dbReference type="ARBA" id="ARBA00022741"/>
    </source>
</evidence>
<dbReference type="OrthoDB" id="391988at2759"/>
<accession>A0A2K1JNS3</accession>
<name>A0A2K1JNS3_PHYPA</name>
<evidence type="ECO:0000256" key="4">
    <source>
        <dbReference type="ARBA" id="ARBA00022723"/>
    </source>
</evidence>
<dbReference type="InterPro" id="IPR006073">
    <property type="entry name" value="GTP-bd"/>
</dbReference>
<comment type="similarity">
    <text evidence="2">Belongs to the TRAFAC class TrmE-Era-EngA-EngB-Septin-like GTPase superfamily. EngB GTPase family.</text>
</comment>
<dbReference type="FunCoup" id="A0A2K1JNS3">
    <property type="interactions" value="2792"/>
</dbReference>
<proteinExistence type="inferred from homology"/>
<evidence type="ECO:0000256" key="1">
    <source>
        <dbReference type="ARBA" id="ARBA00001946"/>
    </source>
</evidence>
<dbReference type="CDD" id="cd01876">
    <property type="entry name" value="YihA_EngB"/>
    <property type="match status" value="1"/>
</dbReference>
<gene>
    <name evidence="13" type="primary">LOC112290877</name>
    <name evidence="12" type="ORF">PHYPA_017788</name>
</gene>
<feature type="domain" description="EngB-type G" evidence="11">
    <location>
        <begin position="161"/>
        <end position="341"/>
    </location>
</feature>
<keyword evidence="4" id="KW-0479">Metal-binding</keyword>
<dbReference type="HAMAP" id="MF_00321">
    <property type="entry name" value="GTPase_EngB"/>
    <property type="match status" value="1"/>
</dbReference>
<dbReference type="KEGG" id="ppp:112290877"/>
<evidence type="ECO:0000256" key="8">
    <source>
        <dbReference type="ARBA" id="ARBA00023210"/>
    </source>
</evidence>
<protein>
    <recommendedName>
        <fullName evidence="11">EngB-type G domain-containing protein</fullName>
    </recommendedName>
</protein>
<dbReference type="OMA" id="WIMTSSE"/>
<dbReference type="GO" id="GO:0051301">
    <property type="term" value="P:cell division"/>
    <property type="evidence" value="ECO:0007669"/>
    <property type="project" value="UniProtKB-KW"/>
</dbReference>
<dbReference type="RefSeq" id="XP_024393459.1">
    <property type="nucleotide sequence ID" value="XM_024537691.2"/>
</dbReference>
<dbReference type="GO" id="GO:0046872">
    <property type="term" value="F:metal ion binding"/>
    <property type="evidence" value="ECO:0007669"/>
    <property type="project" value="UniProtKB-KW"/>
</dbReference>
<keyword evidence="14" id="KW-1185">Reference proteome</keyword>
<evidence type="ECO:0000256" key="9">
    <source>
        <dbReference type="ARBA" id="ARBA00023306"/>
    </source>
</evidence>
<sequence>MGLHHHLMLLHQCRCVLPASMALARTLSHSYASSSAAAAAVVPGLLGGKPSSRCVKESWECWTLLRNFKLDGLERGFATRRFARVEKSRAALAAVEFSESIGTHLTDHTAQPGDGVDKGLKSMLGSNIVITAGAEVGRLALIKSADFIKSSSKESECPHEGHPEFALVGRSNVGKSSLINALVHRKELAQTSKKPGKTQLINHYLINKTWYLVDLPGYGYAKAPTAIRTDWNEFTKGYFLKRQTLVSVLLLVDSSIEPQQIDLDCVGWLGRNKIPVTIVFTKCDRKKKKKNGGRKPEENIKDFLDRIKPLYAETPPWIMTSSETNQGKEELLRHIAQLRILWAS</sequence>
<dbReference type="Proteomes" id="UP000006727">
    <property type="component" value="Chromosome 13"/>
</dbReference>
<evidence type="ECO:0000256" key="10">
    <source>
        <dbReference type="SAM" id="SignalP"/>
    </source>
</evidence>
<keyword evidence="10" id="KW-0732">Signal</keyword>
<evidence type="ECO:0000256" key="2">
    <source>
        <dbReference type="ARBA" id="ARBA00009638"/>
    </source>
</evidence>
<comment type="cofactor">
    <cofactor evidence="1">
        <name>Mg(2+)</name>
        <dbReference type="ChEBI" id="CHEBI:18420"/>
    </cofactor>
</comment>
<dbReference type="AlphaFoldDB" id="A0A2K1JNS3"/>
<dbReference type="Gene3D" id="3.40.50.300">
    <property type="entry name" value="P-loop containing nucleotide triphosphate hydrolases"/>
    <property type="match status" value="1"/>
</dbReference>
<dbReference type="Gramene" id="Pp3c13_24190V3.2">
    <property type="protein sequence ID" value="Pp3c13_24190V3.2"/>
    <property type="gene ID" value="Pp3c13_24190"/>
</dbReference>
<dbReference type="InterPro" id="IPR027417">
    <property type="entry name" value="P-loop_NTPase"/>
</dbReference>
<dbReference type="GO" id="GO:0005525">
    <property type="term" value="F:GTP binding"/>
    <property type="evidence" value="ECO:0007669"/>
    <property type="project" value="UniProtKB-KW"/>
</dbReference>
<dbReference type="InterPro" id="IPR030393">
    <property type="entry name" value="G_ENGB_dom"/>
</dbReference>
<keyword evidence="5" id="KW-0547">Nucleotide-binding</keyword>
<reference evidence="13" key="3">
    <citation type="submission" date="2020-12" db="UniProtKB">
        <authorList>
            <consortium name="EnsemblPlants"/>
        </authorList>
    </citation>
    <scope>IDENTIFICATION</scope>
</reference>
<evidence type="ECO:0000256" key="6">
    <source>
        <dbReference type="ARBA" id="ARBA00022842"/>
    </source>
</evidence>
<dbReference type="InterPro" id="IPR019987">
    <property type="entry name" value="GTP-bd_ribosome_bio_YsxC"/>
</dbReference>
<keyword evidence="7" id="KW-0342">GTP-binding</keyword>
<reference evidence="12 14" key="2">
    <citation type="journal article" date="2018" name="Plant J.">
        <title>The Physcomitrella patens chromosome-scale assembly reveals moss genome structure and evolution.</title>
        <authorList>
            <person name="Lang D."/>
            <person name="Ullrich K.K."/>
            <person name="Murat F."/>
            <person name="Fuchs J."/>
            <person name="Jenkins J."/>
            <person name="Haas F.B."/>
            <person name="Piednoel M."/>
            <person name="Gundlach H."/>
            <person name="Van Bel M."/>
            <person name="Meyberg R."/>
            <person name="Vives C."/>
            <person name="Morata J."/>
            <person name="Symeonidi A."/>
            <person name="Hiss M."/>
            <person name="Muchero W."/>
            <person name="Kamisugi Y."/>
            <person name="Saleh O."/>
            <person name="Blanc G."/>
            <person name="Decker E.L."/>
            <person name="van Gessel N."/>
            <person name="Grimwood J."/>
            <person name="Hayes R.D."/>
            <person name="Graham S.W."/>
            <person name="Gunter L.E."/>
            <person name="McDaniel S.F."/>
            <person name="Hoernstein S.N.W."/>
            <person name="Larsson A."/>
            <person name="Li F.W."/>
            <person name="Perroud P.F."/>
            <person name="Phillips J."/>
            <person name="Ranjan P."/>
            <person name="Rokshar D.S."/>
            <person name="Rothfels C.J."/>
            <person name="Schneider L."/>
            <person name="Shu S."/>
            <person name="Stevenson D.W."/>
            <person name="Thummler F."/>
            <person name="Tillich M."/>
            <person name="Villarreal Aguilar J.C."/>
            <person name="Widiez T."/>
            <person name="Wong G.K."/>
            <person name="Wymore A."/>
            <person name="Zhang Y."/>
            <person name="Zimmer A.D."/>
            <person name="Quatrano R.S."/>
            <person name="Mayer K.F.X."/>
            <person name="Goodstein D."/>
            <person name="Casacuberta J.M."/>
            <person name="Vandepoele K."/>
            <person name="Reski R."/>
            <person name="Cuming A.C."/>
            <person name="Tuskan G.A."/>
            <person name="Maumus F."/>
            <person name="Salse J."/>
            <person name="Schmutz J."/>
            <person name="Rensing S.A."/>
        </authorList>
    </citation>
    <scope>NUCLEOTIDE SEQUENCE [LARGE SCALE GENOMIC DNA]</scope>
    <source>
        <strain evidence="13 14">cv. Gransden 2004</strain>
    </source>
</reference>
<reference evidence="12 14" key="1">
    <citation type="journal article" date="2008" name="Science">
        <title>The Physcomitrella genome reveals evolutionary insights into the conquest of land by plants.</title>
        <authorList>
            <person name="Rensing S."/>
            <person name="Lang D."/>
            <person name="Zimmer A."/>
            <person name="Terry A."/>
            <person name="Salamov A."/>
            <person name="Shapiro H."/>
            <person name="Nishiyama T."/>
            <person name="Perroud P.-F."/>
            <person name="Lindquist E."/>
            <person name="Kamisugi Y."/>
            <person name="Tanahashi T."/>
            <person name="Sakakibara K."/>
            <person name="Fujita T."/>
            <person name="Oishi K."/>
            <person name="Shin-I T."/>
            <person name="Kuroki Y."/>
            <person name="Toyoda A."/>
            <person name="Suzuki Y."/>
            <person name="Hashimoto A."/>
            <person name="Yamaguchi K."/>
            <person name="Sugano A."/>
            <person name="Kohara Y."/>
            <person name="Fujiyama A."/>
            <person name="Anterola A."/>
            <person name="Aoki S."/>
            <person name="Ashton N."/>
            <person name="Barbazuk W.B."/>
            <person name="Barker E."/>
            <person name="Bennetzen J."/>
            <person name="Bezanilla M."/>
            <person name="Blankenship R."/>
            <person name="Cho S.H."/>
            <person name="Dutcher S."/>
            <person name="Estelle M."/>
            <person name="Fawcett J.A."/>
            <person name="Gundlach H."/>
            <person name="Hanada K."/>
            <person name="Heyl A."/>
            <person name="Hicks K.A."/>
            <person name="Hugh J."/>
            <person name="Lohr M."/>
            <person name="Mayer K."/>
            <person name="Melkozernov A."/>
            <person name="Murata T."/>
            <person name="Nelson D."/>
            <person name="Pils B."/>
            <person name="Prigge M."/>
            <person name="Reiss B."/>
            <person name="Renner T."/>
            <person name="Rombauts S."/>
            <person name="Rushton P."/>
            <person name="Sanderfoot A."/>
            <person name="Schween G."/>
            <person name="Shiu S.-H."/>
            <person name="Stueber K."/>
            <person name="Theodoulou F.L."/>
            <person name="Tu H."/>
            <person name="Van de Peer Y."/>
            <person name="Verrier P.J."/>
            <person name="Waters E."/>
            <person name="Wood A."/>
            <person name="Yang L."/>
            <person name="Cove D."/>
            <person name="Cuming A."/>
            <person name="Hasebe M."/>
            <person name="Lucas S."/>
            <person name="Mishler D.B."/>
            <person name="Reski R."/>
            <person name="Grigoriev I."/>
            <person name="Quatrano R.S."/>
            <person name="Boore J.L."/>
        </authorList>
    </citation>
    <scope>NUCLEOTIDE SEQUENCE [LARGE SCALE GENOMIC DNA]</scope>
    <source>
        <strain evidence="13 14">cv. Gransden 2004</strain>
    </source>
</reference>
<dbReference type="PaxDb" id="3218-PP1S37_313V6.1"/>
<organism evidence="12">
    <name type="scientific">Physcomitrium patens</name>
    <name type="common">Spreading-leaved earth moss</name>
    <name type="synonym">Physcomitrella patens</name>
    <dbReference type="NCBI Taxonomy" id="3218"/>
    <lineage>
        <taxon>Eukaryota</taxon>
        <taxon>Viridiplantae</taxon>
        <taxon>Streptophyta</taxon>
        <taxon>Embryophyta</taxon>
        <taxon>Bryophyta</taxon>
        <taxon>Bryophytina</taxon>
        <taxon>Bryopsida</taxon>
        <taxon>Funariidae</taxon>
        <taxon>Funariales</taxon>
        <taxon>Funariaceae</taxon>
        <taxon>Physcomitrium</taxon>
    </lineage>
</organism>
<evidence type="ECO:0000256" key="3">
    <source>
        <dbReference type="ARBA" id="ARBA00022618"/>
    </source>
</evidence>
<feature type="chain" id="PRO_5043158137" description="EngB-type G domain-containing protein" evidence="10">
    <location>
        <begin position="19"/>
        <end position="344"/>
    </location>
</feature>
<keyword evidence="8" id="KW-0717">Septation</keyword>